<reference evidence="2" key="1">
    <citation type="submission" date="2016-12" db="EMBL/GenBank/DDBJ databases">
        <title>Analysis of the Molecular Diversity Among Cronobacter Species Isolated from Filth Flies Using a Pan Genomic DNA Microarray.</title>
        <authorList>
            <person name="Pava-Ripoll M."/>
            <person name="Tall B."/>
            <person name="Farber J."/>
            <person name="Fanning S."/>
            <person name="Lehner A."/>
            <person name="Stephan R."/>
            <person name="Pagotto F."/>
            <person name="Iverson C."/>
            <person name="Ziobro G."/>
            <person name="Miller A."/>
            <person name="Pearson R."/>
            <person name="Yan Q."/>
            <person name="Kim M."/>
            <person name="Jeong S."/>
            <person name="Park J."/>
            <person name="Jun S."/>
            <person name="Choi H."/>
            <person name="Chung T."/>
            <person name="Yoo Y."/>
            <person name="Park E."/>
            <person name="Hwang S."/>
            <person name="Lee B."/>
            <person name="Sathyamoorthy V."/>
            <person name="Carter L."/>
            <person name="Mammel M."/>
            <person name="Jackson S."/>
            <person name="Kothary M."/>
            <person name="Patel I."/>
            <person name="Grim C."/>
            <person name="Gopinath G."/>
            <person name="Gangiredla J."/>
            <person name="Chase H."/>
        </authorList>
    </citation>
    <scope>NUCLEOTIDE SEQUENCE [LARGE SCALE GENOMIC DNA]</scope>
    <source>
        <strain evidence="2">MOD1-Sh41s</strain>
    </source>
</reference>
<dbReference type="Pfam" id="PF10592">
    <property type="entry name" value="AIPR"/>
    <property type="match status" value="1"/>
</dbReference>
<accession>A0A2T7AY62</accession>
<dbReference type="AlphaFoldDB" id="A0A2T7AY62"/>
<sequence length="569" mass="65491">MMTVASINDFKLLNIKCRKYFDLFTKSNNFFSLPESEKLRERFGFYFFMLEALCNEKDVDKLSDFITDTEYNAHLTNQRSPDHGIDAIYIDDEIKEIKLFNFKFRENYKPGQSQSSNEAFVSTKLVNCILNEDTQGLEGKLKGLVSDSITNLTSNEVWKMTLYMVSNEPVPIDIDETSIQQLKTFYDMEVISVCLPDIKRMMSIRPAPIKAELIVDNEALMSYSESTISTSKSYIVRLNAADIIRITCKNPDLRSDYNCERMEVLTKETLDYGVLFDNVRGFVQKSKYNQAIGKSLKDDPTMFFMYNNGMTIVTKNIKAEQVNANKKVRITIDDFQVLNGGQTLRTLHNFNAQNESHITEYLAKSEILVRIFNTTDNEAVNKIAEFTNSQNSISSVDLKSLSTLQIQIEQLLDEHDIIYSRKNGNTGINDAKHYKYKVSMEQFGQILFAIQGSPDKSSNQKQHIFGKYYDEIFSEDNFNLLDAPNIIESYFEIKKAYDSSVESIQKIEQKIFYILYIKNKLPGLSYDDCIISLENALTEFKTESSSLTDARKMIQVGFKEFLNFKLSIV</sequence>
<dbReference type="OrthoDB" id="9806213at2"/>
<gene>
    <name evidence="2" type="ORF">BS411_20410</name>
</gene>
<comment type="caution">
    <text evidence="2">The sequence shown here is derived from an EMBL/GenBank/DDBJ whole genome shotgun (WGS) entry which is preliminary data.</text>
</comment>
<dbReference type="InterPro" id="IPR018891">
    <property type="entry name" value="AIPR_C"/>
</dbReference>
<dbReference type="EMBL" id="MSAG01000042">
    <property type="protein sequence ID" value="PUX17475.1"/>
    <property type="molecule type" value="Genomic_DNA"/>
</dbReference>
<protein>
    <submittedName>
        <fullName evidence="2">Abortive phage resistance protein</fullName>
    </submittedName>
</protein>
<evidence type="ECO:0000313" key="2">
    <source>
        <dbReference type="EMBL" id="PUX17475.1"/>
    </source>
</evidence>
<proteinExistence type="predicted"/>
<name>A0A2T7AY62_9ENTR</name>
<evidence type="ECO:0000259" key="1">
    <source>
        <dbReference type="Pfam" id="PF10592"/>
    </source>
</evidence>
<feature type="domain" description="Abortive phage infection protein C-terminal" evidence="1">
    <location>
        <begin position="275"/>
        <end position="504"/>
    </location>
</feature>
<organism evidence="2">
    <name type="scientific">Cronobacter turicensis</name>
    <dbReference type="NCBI Taxonomy" id="413502"/>
    <lineage>
        <taxon>Bacteria</taxon>
        <taxon>Pseudomonadati</taxon>
        <taxon>Pseudomonadota</taxon>
        <taxon>Gammaproteobacteria</taxon>
        <taxon>Enterobacterales</taxon>
        <taxon>Enterobacteriaceae</taxon>
        <taxon>Cronobacter</taxon>
    </lineage>
</organism>